<proteinExistence type="predicted"/>
<accession>A0A1R0KD31</accession>
<organism evidence="1 2">
    <name type="scientific">Amycolatopsis coloradensis</name>
    <dbReference type="NCBI Taxonomy" id="76021"/>
    <lineage>
        <taxon>Bacteria</taxon>
        <taxon>Bacillati</taxon>
        <taxon>Actinomycetota</taxon>
        <taxon>Actinomycetes</taxon>
        <taxon>Pseudonocardiales</taxon>
        <taxon>Pseudonocardiaceae</taxon>
        <taxon>Amycolatopsis</taxon>
    </lineage>
</organism>
<dbReference type="STRING" id="76021.BS329_41505"/>
<evidence type="ECO:0000313" key="1">
    <source>
        <dbReference type="EMBL" id="OLZ42806.1"/>
    </source>
</evidence>
<dbReference type="EMBL" id="MQUQ01000050">
    <property type="protein sequence ID" value="OLZ42806.1"/>
    <property type="molecule type" value="Genomic_DNA"/>
</dbReference>
<dbReference type="AlphaFoldDB" id="A0A1R0KD31"/>
<dbReference type="Gene3D" id="3.10.490.10">
    <property type="entry name" value="Gamma-glutamyl cyclotransferase-like"/>
    <property type="match status" value="1"/>
</dbReference>
<protein>
    <submittedName>
        <fullName evidence="1">Histone deacetylase</fullName>
    </submittedName>
</protein>
<comment type="caution">
    <text evidence="1">The sequence shown here is derived from an EMBL/GenBank/DDBJ whole genome shotgun (WGS) entry which is preliminary data.</text>
</comment>
<sequence>MPGLVWYASYGSNMNAGRFGCYLAGGVPEGGTRLYPGCRDRRPPVDSRGCELPGRIYFATMSPVWGGGRAFYDPALPGRAFARAYLITAGQFADVVAQEMYREPGTDLDLTPVLATGAAMLGPGRYETLLHAGDLDGYPVLTFTAPWAADEVAPVAPSAAYLRMLATGLCDAHGWTLARAAGYLAELSGVRGTQTPGDLLAVLGRHDIAAVTPTEPSS</sequence>
<evidence type="ECO:0000313" key="2">
    <source>
        <dbReference type="Proteomes" id="UP000187486"/>
    </source>
</evidence>
<dbReference type="Proteomes" id="UP000187486">
    <property type="component" value="Unassembled WGS sequence"/>
</dbReference>
<reference evidence="1 2" key="1">
    <citation type="submission" date="2016-01" db="EMBL/GenBank/DDBJ databases">
        <title>Amycolatopsis coloradensis genome sequencing and assembly.</title>
        <authorList>
            <person name="Mayilraj S."/>
        </authorList>
    </citation>
    <scope>NUCLEOTIDE SEQUENCE [LARGE SCALE GENOMIC DNA]</scope>
    <source>
        <strain evidence="1 2">DSM 44225</strain>
    </source>
</reference>
<gene>
    <name evidence="1" type="ORF">BS329_41505</name>
</gene>
<keyword evidence="2" id="KW-1185">Reference proteome</keyword>
<name>A0A1R0KD31_9PSEU</name>